<accession>A0A084VB26</accession>
<dbReference type="Proteomes" id="UP000030765">
    <property type="component" value="Unassembled WGS sequence"/>
</dbReference>
<reference evidence="2" key="2">
    <citation type="submission" date="2020-05" db="UniProtKB">
        <authorList>
            <consortium name="EnsemblMetazoa"/>
        </authorList>
    </citation>
    <scope>IDENTIFICATION</scope>
</reference>
<dbReference type="VEuPathDB" id="VectorBase:ASIC001144"/>
<gene>
    <name evidence="1" type="ORF">ZHAS_00001144</name>
</gene>
<evidence type="ECO:0000313" key="1">
    <source>
        <dbReference type="EMBL" id="KFB35170.1"/>
    </source>
</evidence>
<dbReference type="AlphaFoldDB" id="A0A084VB26"/>
<name>A0A084VB26_ANOSI</name>
<sequence length="104" mass="11632">MRRNRVRVAAGQFTRVRSEKHIRKADQCRRIRQPAETGGKQITGLNPLLPSAAGVIVRPADPVDTGQLPGYLDCWRWIRASVHNELIIISAIVCHGLDGWIRLG</sequence>
<dbReference type="EnsemblMetazoa" id="ASIC001144-RA">
    <property type="protein sequence ID" value="ASIC001144-PA"/>
    <property type="gene ID" value="ASIC001144"/>
</dbReference>
<dbReference type="EMBL" id="ATLV01005117">
    <property type="status" value="NOT_ANNOTATED_CDS"/>
    <property type="molecule type" value="Genomic_DNA"/>
</dbReference>
<dbReference type="EMBL" id="KE524266">
    <property type="protein sequence ID" value="KFB35170.1"/>
    <property type="molecule type" value="Genomic_DNA"/>
</dbReference>
<reference evidence="1 3" key="1">
    <citation type="journal article" date="2014" name="BMC Genomics">
        <title>Genome sequence of Anopheles sinensis provides insight into genetics basis of mosquito competence for malaria parasites.</title>
        <authorList>
            <person name="Zhou D."/>
            <person name="Zhang D."/>
            <person name="Ding G."/>
            <person name="Shi L."/>
            <person name="Hou Q."/>
            <person name="Ye Y."/>
            <person name="Xu Y."/>
            <person name="Zhou H."/>
            <person name="Xiong C."/>
            <person name="Li S."/>
            <person name="Yu J."/>
            <person name="Hong S."/>
            <person name="Yu X."/>
            <person name="Zou P."/>
            <person name="Chen C."/>
            <person name="Chang X."/>
            <person name="Wang W."/>
            <person name="Lv Y."/>
            <person name="Sun Y."/>
            <person name="Ma L."/>
            <person name="Shen B."/>
            <person name="Zhu C."/>
        </authorList>
    </citation>
    <scope>NUCLEOTIDE SEQUENCE [LARGE SCALE GENOMIC DNA]</scope>
</reference>
<keyword evidence="3" id="KW-1185">Reference proteome</keyword>
<evidence type="ECO:0000313" key="3">
    <source>
        <dbReference type="Proteomes" id="UP000030765"/>
    </source>
</evidence>
<evidence type="ECO:0000313" key="2">
    <source>
        <dbReference type="EnsemblMetazoa" id="ASIC001144-PA"/>
    </source>
</evidence>
<organism evidence="1">
    <name type="scientific">Anopheles sinensis</name>
    <name type="common">Mosquito</name>
    <dbReference type="NCBI Taxonomy" id="74873"/>
    <lineage>
        <taxon>Eukaryota</taxon>
        <taxon>Metazoa</taxon>
        <taxon>Ecdysozoa</taxon>
        <taxon>Arthropoda</taxon>
        <taxon>Hexapoda</taxon>
        <taxon>Insecta</taxon>
        <taxon>Pterygota</taxon>
        <taxon>Neoptera</taxon>
        <taxon>Endopterygota</taxon>
        <taxon>Diptera</taxon>
        <taxon>Nematocera</taxon>
        <taxon>Culicoidea</taxon>
        <taxon>Culicidae</taxon>
        <taxon>Anophelinae</taxon>
        <taxon>Anopheles</taxon>
    </lineage>
</organism>
<proteinExistence type="predicted"/>
<protein>
    <submittedName>
        <fullName evidence="1 2">Peptidase M50</fullName>
    </submittedName>
</protein>